<dbReference type="RefSeq" id="WP_371837025.1">
    <property type="nucleotide sequence ID" value="NZ_JBGMEK010000001.1"/>
</dbReference>
<gene>
    <name evidence="1" type="ORF">ACCI49_00610</name>
</gene>
<evidence type="ECO:0000313" key="2">
    <source>
        <dbReference type="Proteomes" id="UP001569428"/>
    </source>
</evidence>
<protein>
    <submittedName>
        <fullName evidence="1">Uncharacterized protein</fullName>
    </submittedName>
</protein>
<dbReference type="EMBL" id="JBGMEK010000001">
    <property type="protein sequence ID" value="MFA0809404.1"/>
    <property type="molecule type" value="Genomic_DNA"/>
</dbReference>
<name>A0ABV4NU73_9GAMM</name>
<organism evidence="1 2">
    <name type="scientific">Microbulbifer epialgicus</name>
    <dbReference type="NCBI Taxonomy" id="393907"/>
    <lineage>
        <taxon>Bacteria</taxon>
        <taxon>Pseudomonadati</taxon>
        <taxon>Pseudomonadota</taxon>
        <taxon>Gammaproteobacteria</taxon>
        <taxon>Cellvibrionales</taxon>
        <taxon>Microbulbiferaceae</taxon>
        <taxon>Microbulbifer</taxon>
    </lineage>
</organism>
<comment type="caution">
    <text evidence="1">The sequence shown here is derived from an EMBL/GenBank/DDBJ whole genome shotgun (WGS) entry which is preliminary data.</text>
</comment>
<accession>A0ABV4NU73</accession>
<reference evidence="1 2" key="1">
    <citation type="submission" date="2024-08" db="EMBL/GenBank/DDBJ databases">
        <authorList>
            <person name="Ishaq N."/>
        </authorList>
    </citation>
    <scope>NUCLEOTIDE SEQUENCE [LARGE SCALE GENOMIC DNA]</scope>
    <source>
        <strain evidence="1 2">DSM 18651</strain>
    </source>
</reference>
<sequence>MNKLITPSSYLEKCPRCNNLMNLSPEVGGRESHCSQCEYTEPGGSASVITFISSCLTNYANSIGIDTTFLKDSKFTVGECMEGNGLLPLFIERAKQIQDASGLTDIPGVGIDLKVEEDIKGLLVTRVVMNKNNLHLSSNLAFLVEVLHESIDLTKTLGTKYYGNQICLDYMPSLSPVNDIQYGNSQKLHSALQVASKQQFKGAPGERK</sequence>
<proteinExistence type="predicted"/>
<dbReference type="Proteomes" id="UP001569428">
    <property type="component" value="Unassembled WGS sequence"/>
</dbReference>
<keyword evidence="2" id="KW-1185">Reference proteome</keyword>
<evidence type="ECO:0000313" key="1">
    <source>
        <dbReference type="EMBL" id="MFA0809404.1"/>
    </source>
</evidence>